<evidence type="ECO:0000313" key="4">
    <source>
        <dbReference type="Proteomes" id="UP000001038"/>
    </source>
</evidence>
<dbReference type="Proteomes" id="UP000001038">
    <property type="component" value="Chromosome 21"/>
</dbReference>
<reference evidence="3" key="3">
    <citation type="submission" date="2025-09" db="UniProtKB">
        <authorList>
            <consortium name="Ensembl"/>
        </authorList>
    </citation>
    <scope>IDENTIFICATION</scope>
    <source>
        <strain evidence="3">Hd-rR</strain>
    </source>
</reference>
<feature type="transmembrane region" description="Helical" evidence="2">
    <location>
        <begin position="15"/>
        <end position="39"/>
    </location>
</feature>
<name>A0A3B3IPQ8_ORYLA</name>
<dbReference type="InParanoid" id="A0A3B3IPQ8"/>
<accession>A0A3B3IPQ8</accession>
<dbReference type="Bgee" id="ENSORLG00000028500">
    <property type="expression patterns" value="Expressed in liver and 14 other cell types or tissues"/>
</dbReference>
<keyword evidence="2" id="KW-0812">Transmembrane</keyword>
<sequence length="220" mass="24253">FLYTDAFLLPDGSPAAILVSVLVVVPTALIVIAVCAWLCKNKKKSSEGVYDLPQWDRTDWWKSMKQLFPSKILDSEESNRYANVVPRCGPNGGRVASRLSFKCEKPRYIFFYQSRQYAQPLVNEGPELYDAPVSDAFHAYAEPLPASGSEYATPIVVDMGCHPSSKACAFMGPSSLHARTDSERSEYDTPKNATGQATPTEELTYQVPQVSAQKAAEEAC</sequence>
<dbReference type="STRING" id="8090.ENSORLP00000045924"/>
<organism evidence="3 4">
    <name type="scientific">Oryzias latipes</name>
    <name type="common">Japanese rice fish</name>
    <name type="synonym">Japanese killifish</name>
    <dbReference type="NCBI Taxonomy" id="8090"/>
    <lineage>
        <taxon>Eukaryota</taxon>
        <taxon>Metazoa</taxon>
        <taxon>Chordata</taxon>
        <taxon>Craniata</taxon>
        <taxon>Vertebrata</taxon>
        <taxon>Euteleostomi</taxon>
        <taxon>Actinopterygii</taxon>
        <taxon>Neopterygii</taxon>
        <taxon>Teleostei</taxon>
        <taxon>Neoteleostei</taxon>
        <taxon>Acanthomorphata</taxon>
        <taxon>Ovalentaria</taxon>
        <taxon>Atherinomorphae</taxon>
        <taxon>Beloniformes</taxon>
        <taxon>Adrianichthyidae</taxon>
        <taxon>Oryziinae</taxon>
        <taxon>Oryzias</taxon>
    </lineage>
</organism>
<dbReference type="AlphaFoldDB" id="A0A3B3IPQ8"/>
<feature type="compositionally biased region" description="Basic and acidic residues" evidence="1">
    <location>
        <begin position="179"/>
        <end position="189"/>
    </location>
</feature>
<reference evidence="3 4" key="1">
    <citation type="journal article" date="2007" name="Nature">
        <title>The medaka draft genome and insights into vertebrate genome evolution.</title>
        <authorList>
            <person name="Kasahara M."/>
            <person name="Naruse K."/>
            <person name="Sasaki S."/>
            <person name="Nakatani Y."/>
            <person name="Qu W."/>
            <person name="Ahsan B."/>
            <person name="Yamada T."/>
            <person name="Nagayasu Y."/>
            <person name="Doi K."/>
            <person name="Kasai Y."/>
            <person name="Jindo T."/>
            <person name="Kobayashi D."/>
            <person name="Shimada A."/>
            <person name="Toyoda A."/>
            <person name="Kuroki Y."/>
            <person name="Fujiyama A."/>
            <person name="Sasaki T."/>
            <person name="Shimizu A."/>
            <person name="Asakawa S."/>
            <person name="Shimizu N."/>
            <person name="Hashimoto S."/>
            <person name="Yang J."/>
            <person name="Lee Y."/>
            <person name="Matsushima K."/>
            <person name="Sugano S."/>
            <person name="Sakaizumi M."/>
            <person name="Narita T."/>
            <person name="Ohishi K."/>
            <person name="Haga S."/>
            <person name="Ohta F."/>
            <person name="Nomoto H."/>
            <person name="Nogata K."/>
            <person name="Morishita T."/>
            <person name="Endo T."/>
            <person name="Shin-I T."/>
            <person name="Takeda H."/>
            <person name="Morishita S."/>
            <person name="Kohara Y."/>
        </authorList>
    </citation>
    <scope>NUCLEOTIDE SEQUENCE [LARGE SCALE GENOMIC DNA]</scope>
    <source>
        <strain evidence="3 4">Hd-rR</strain>
    </source>
</reference>
<dbReference type="GeneTree" id="ENSGT00940000171194"/>
<dbReference type="Ensembl" id="ENSORLT00000028487.1">
    <property type="protein sequence ID" value="ENSORLP00000045924.1"/>
    <property type="gene ID" value="ENSORLG00000028500.1"/>
</dbReference>
<keyword evidence="2" id="KW-1133">Transmembrane helix</keyword>
<evidence type="ECO:0000256" key="2">
    <source>
        <dbReference type="SAM" id="Phobius"/>
    </source>
</evidence>
<feature type="region of interest" description="Disordered" evidence="1">
    <location>
        <begin position="179"/>
        <end position="220"/>
    </location>
</feature>
<keyword evidence="2" id="KW-0472">Membrane</keyword>
<keyword evidence="4" id="KW-1185">Reference proteome</keyword>
<evidence type="ECO:0000256" key="1">
    <source>
        <dbReference type="SAM" id="MobiDB-lite"/>
    </source>
</evidence>
<feature type="compositionally biased region" description="Polar residues" evidence="1">
    <location>
        <begin position="191"/>
        <end position="212"/>
    </location>
</feature>
<proteinExistence type="predicted"/>
<protein>
    <submittedName>
        <fullName evidence="3">Uncharacterized protein</fullName>
    </submittedName>
</protein>
<reference evidence="3" key="2">
    <citation type="submission" date="2025-08" db="UniProtKB">
        <authorList>
            <consortium name="Ensembl"/>
        </authorList>
    </citation>
    <scope>IDENTIFICATION</scope>
    <source>
        <strain evidence="3">Hd-rR</strain>
    </source>
</reference>
<evidence type="ECO:0000313" key="3">
    <source>
        <dbReference type="Ensembl" id="ENSORLP00000045924.1"/>
    </source>
</evidence>